<protein>
    <recommendedName>
        <fullName evidence="4">uracil phosphoribosyltransferase</fullName>
        <ecNumber evidence="4">2.4.2.9</ecNumber>
    </recommendedName>
</protein>
<keyword evidence="7" id="KW-0808">Transferase</keyword>
<dbReference type="Proteomes" id="UP000272025">
    <property type="component" value="Unassembled WGS sequence"/>
</dbReference>
<evidence type="ECO:0000313" key="11">
    <source>
        <dbReference type="EMBL" id="ROT42034.1"/>
    </source>
</evidence>
<dbReference type="PANTHER" id="PTHR32315">
    <property type="entry name" value="ADENINE PHOSPHORIBOSYLTRANSFERASE"/>
    <property type="match status" value="1"/>
</dbReference>
<evidence type="ECO:0000256" key="7">
    <source>
        <dbReference type="ARBA" id="ARBA00022679"/>
    </source>
</evidence>
<evidence type="ECO:0000256" key="9">
    <source>
        <dbReference type="ARBA" id="ARBA00023134"/>
    </source>
</evidence>
<organism evidence="11 12">
    <name type="scientific">Sodiomyces alkalinus (strain CBS 110278 / VKM F-3762 / F11)</name>
    <name type="common">Alkaliphilic filamentous fungus</name>
    <dbReference type="NCBI Taxonomy" id="1314773"/>
    <lineage>
        <taxon>Eukaryota</taxon>
        <taxon>Fungi</taxon>
        <taxon>Dikarya</taxon>
        <taxon>Ascomycota</taxon>
        <taxon>Pezizomycotina</taxon>
        <taxon>Sordariomycetes</taxon>
        <taxon>Hypocreomycetidae</taxon>
        <taxon>Glomerellales</taxon>
        <taxon>Plectosphaerellaceae</taxon>
        <taxon>Sodiomyces</taxon>
    </lineage>
</organism>
<keyword evidence="12" id="KW-1185">Reference proteome</keyword>
<evidence type="ECO:0000256" key="4">
    <source>
        <dbReference type="ARBA" id="ARBA00011894"/>
    </source>
</evidence>
<keyword evidence="9" id="KW-0342">GTP-binding</keyword>
<dbReference type="GO" id="GO:0005525">
    <property type="term" value="F:GTP binding"/>
    <property type="evidence" value="ECO:0007669"/>
    <property type="project" value="UniProtKB-KW"/>
</dbReference>
<evidence type="ECO:0000256" key="5">
    <source>
        <dbReference type="ARBA" id="ARBA00022533"/>
    </source>
</evidence>
<dbReference type="SUPFAM" id="SSF53271">
    <property type="entry name" value="PRTase-like"/>
    <property type="match status" value="1"/>
</dbReference>
<evidence type="ECO:0000256" key="8">
    <source>
        <dbReference type="ARBA" id="ARBA00022741"/>
    </source>
</evidence>
<feature type="domain" description="Phosphoribosyltransferase" evidence="10">
    <location>
        <begin position="14"/>
        <end position="256"/>
    </location>
</feature>
<dbReference type="EC" id="2.4.2.9" evidence="4"/>
<dbReference type="Gene3D" id="3.40.50.2020">
    <property type="match status" value="1"/>
</dbReference>
<dbReference type="GeneID" id="39578586"/>
<gene>
    <name evidence="11" type="ORF">SODALDRAFT_326196</name>
</gene>
<dbReference type="GO" id="GO:0004845">
    <property type="term" value="F:uracil phosphoribosyltransferase activity"/>
    <property type="evidence" value="ECO:0007669"/>
    <property type="project" value="UniProtKB-EC"/>
</dbReference>
<dbReference type="InterPro" id="IPR050054">
    <property type="entry name" value="UPRTase/APRTase"/>
</dbReference>
<reference evidence="11 12" key="1">
    <citation type="journal article" date="2018" name="Mol. Ecol.">
        <title>The obligate alkalophilic soda-lake fungus Sodiomyces alkalinus has shifted to a protein diet.</title>
        <authorList>
            <person name="Grum-Grzhimaylo A.A."/>
            <person name="Falkoski D.L."/>
            <person name="van den Heuvel J."/>
            <person name="Valero-Jimenez C.A."/>
            <person name="Min B."/>
            <person name="Choi I.G."/>
            <person name="Lipzen A."/>
            <person name="Daum C.G."/>
            <person name="Aanen D.K."/>
            <person name="Tsang A."/>
            <person name="Henrissat B."/>
            <person name="Bilanenko E.N."/>
            <person name="de Vries R.P."/>
            <person name="van Kan J.A.L."/>
            <person name="Grigoriev I.V."/>
            <person name="Debets A.J.M."/>
        </authorList>
    </citation>
    <scope>NUCLEOTIDE SEQUENCE [LARGE SCALE GENOMIC DNA]</scope>
    <source>
        <strain evidence="11 12">F11</strain>
    </source>
</reference>
<dbReference type="InterPro" id="IPR029057">
    <property type="entry name" value="PRTase-like"/>
</dbReference>
<evidence type="ECO:0000256" key="2">
    <source>
        <dbReference type="ARBA" id="ARBA00005180"/>
    </source>
</evidence>
<comment type="cofactor">
    <cofactor evidence="1">
        <name>Mg(2+)</name>
        <dbReference type="ChEBI" id="CHEBI:18420"/>
    </cofactor>
</comment>
<proteinExistence type="inferred from homology"/>
<dbReference type="InterPro" id="IPR000836">
    <property type="entry name" value="PRTase_dom"/>
</dbReference>
<comment type="similarity">
    <text evidence="3">Belongs to the UPRTase family.</text>
</comment>
<evidence type="ECO:0000256" key="3">
    <source>
        <dbReference type="ARBA" id="ARBA00009516"/>
    </source>
</evidence>
<dbReference type="CDD" id="cd06223">
    <property type="entry name" value="PRTases_typeI"/>
    <property type="match status" value="1"/>
</dbReference>
<comment type="pathway">
    <text evidence="2">Pyrimidine metabolism; UMP biosynthesis via salvage pathway; UMP from uracil: step 1/1.</text>
</comment>
<dbReference type="Pfam" id="PF14681">
    <property type="entry name" value="UPRTase"/>
    <property type="match status" value="1"/>
</dbReference>
<dbReference type="RefSeq" id="XP_028469840.1">
    <property type="nucleotide sequence ID" value="XM_028610108.1"/>
</dbReference>
<evidence type="ECO:0000256" key="1">
    <source>
        <dbReference type="ARBA" id="ARBA00001946"/>
    </source>
</evidence>
<dbReference type="FunFam" id="3.40.50.2020:FF:000049">
    <property type="entry name" value="Putative uracil phosphoribosyltransferase urg2"/>
    <property type="match status" value="1"/>
</dbReference>
<keyword evidence="8" id="KW-0547">Nucleotide-binding</keyword>
<dbReference type="EMBL" id="ML119051">
    <property type="protein sequence ID" value="ROT42034.1"/>
    <property type="molecule type" value="Genomic_DNA"/>
</dbReference>
<dbReference type="PANTHER" id="PTHR32315:SF4">
    <property type="entry name" value="URACIL PHOSPHORIBOSYLTRANSFERASE, CHLOROPLASTIC"/>
    <property type="match status" value="1"/>
</dbReference>
<sequence length="259" mass="27241">MASVRDLPPNVHISSHPCLLAKLSQLRLKATPAKDVKSLVHDISLILGCDALATSTTSVQGPKDETHLGFPYDTATIAPQTISLIPILRSGLAMVDALQTILPDPVPVHHLGLYREPSTLEPVEYYNNLPHHIPDPTLKANSTSAAAFAPSSTTASALEAEADGTGAPYASSLAIILDPVIATGGTCAAAIQTLKEWGARRIVVLSIVGATEGVRRAAEEWPEATEIWLAAVDPELTGQGMIKPGLGDIGDRLFLTIGK</sequence>
<evidence type="ECO:0000313" key="12">
    <source>
        <dbReference type="Proteomes" id="UP000272025"/>
    </source>
</evidence>
<keyword evidence="5" id="KW-0021">Allosteric enzyme</keyword>
<keyword evidence="6" id="KW-0328">Glycosyltransferase</keyword>
<dbReference type="STRING" id="1314773.A0A3N2Q5I3"/>
<dbReference type="OrthoDB" id="10257085at2759"/>
<name>A0A3N2Q5I3_SODAK</name>
<dbReference type="AlphaFoldDB" id="A0A3N2Q5I3"/>
<evidence type="ECO:0000256" key="6">
    <source>
        <dbReference type="ARBA" id="ARBA00022676"/>
    </source>
</evidence>
<evidence type="ECO:0000259" key="10">
    <source>
        <dbReference type="Pfam" id="PF14681"/>
    </source>
</evidence>
<accession>A0A3N2Q5I3</accession>